<dbReference type="EMBL" id="VOQR01000001">
    <property type="protein sequence ID" value="TXC71538.1"/>
    <property type="molecule type" value="Genomic_DNA"/>
</dbReference>
<evidence type="ECO:0000259" key="2">
    <source>
        <dbReference type="Pfam" id="PF09990"/>
    </source>
</evidence>
<evidence type="ECO:0000256" key="1">
    <source>
        <dbReference type="SAM" id="Phobius"/>
    </source>
</evidence>
<dbReference type="InterPro" id="IPR016923">
    <property type="entry name" value="UCP029509"/>
</dbReference>
<keyword evidence="4" id="KW-1185">Reference proteome</keyword>
<name>A0A5C6UHR9_9SPHN</name>
<keyword evidence="1" id="KW-0812">Transmembrane</keyword>
<feature type="transmembrane region" description="Helical" evidence="1">
    <location>
        <begin position="43"/>
        <end position="63"/>
    </location>
</feature>
<evidence type="ECO:0000313" key="3">
    <source>
        <dbReference type="EMBL" id="TXC71538.1"/>
    </source>
</evidence>
<dbReference type="Pfam" id="PF09990">
    <property type="entry name" value="DUF2231"/>
    <property type="match status" value="1"/>
</dbReference>
<keyword evidence="1" id="KW-1133">Transmembrane helix</keyword>
<feature type="domain" description="DUF2231" evidence="2">
    <location>
        <begin position="38"/>
        <end position="165"/>
    </location>
</feature>
<proteinExistence type="predicted"/>
<protein>
    <submittedName>
        <fullName evidence="3">DUF2231 domain-containing protein</fullName>
    </submittedName>
</protein>
<gene>
    <name evidence="3" type="ORF">FSB78_11720</name>
</gene>
<evidence type="ECO:0000313" key="4">
    <source>
        <dbReference type="Proteomes" id="UP000321250"/>
    </source>
</evidence>
<accession>A0A5C6UHR9</accession>
<reference evidence="3 4" key="1">
    <citation type="journal article" date="2013" name="Antonie Van Leeuwenhoek">
        <title>Sphingomonas ginsenosidivorax sp. nov., with the ability to transform ginsenosides.</title>
        <authorList>
            <person name="Jin X.F."/>
            <person name="Kim J.K."/>
            <person name="Liu Q.M."/>
            <person name="Kang M.S."/>
            <person name="He D."/>
            <person name="Jin F.X."/>
            <person name="Kim S.C."/>
            <person name="Im W.T."/>
        </authorList>
    </citation>
    <scope>NUCLEOTIDE SEQUENCE [LARGE SCALE GENOMIC DNA]</scope>
    <source>
        <strain evidence="3 4">KHI67</strain>
    </source>
</reference>
<organism evidence="3 4">
    <name type="scientific">Sphingomonas ginsenosidivorax</name>
    <dbReference type="NCBI Taxonomy" id="862135"/>
    <lineage>
        <taxon>Bacteria</taxon>
        <taxon>Pseudomonadati</taxon>
        <taxon>Pseudomonadota</taxon>
        <taxon>Alphaproteobacteria</taxon>
        <taxon>Sphingomonadales</taxon>
        <taxon>Sphingomonadaceae</taxon>
        <taxon>Sphingomonas</taxon>
    </lineage>
</organism>
<dbReference type="AlphaFoldDB" id="A0A5C6UHR9"/>
<sequence length="168" mass="17877">MERTVAAGRIKGLTSRKGALVATAYPTRSTPPRVARAHPIHGILSAYPLAFFTGALATDITYLNTANMQWANFSVWLIAGGLVMGVLAAIVGIVDAIANRGRARARRPWPHSVGTLLMMGLALLNAFIHSRDAWTSVVPTGIILSVIVSILALATSWSGYSLQARQDA</sequence>
<keyword evidence="1" id="KW-0472">Membrane</keyword>
<feature type="transmembrane region" description="Helical" evidence="1">
    <location>
        <begin position="109"/>
        <end position="128"/>
    </location>
</feature>
<comment type="caution">
    <text evidence="3">The sequence shown here is derived from an EMBL/GenBank/DDBJ whole genome shotgun (WGS) entry which is preliminary data.</text>
</comment>
<dbReference type="PIRSF" id="PIRSF029509">
    <property type="entry name" value="UCP029509"/>
    <property type="match status" value="1"/>
</dbReference>
<feature type="transmembrane region" description="Helical" evidence="1">
    <location>
        <begin position="75"/>
        <end position="97"/>
    </location>
</feature>
<dbReference type="InterPro" id="IPR019251">
    <property type="entry name" value="DUF2231_TM"/>
</dbReference>
<dbReference type="Proteomes" id="UP000321250">
    <property type="component" value="Unassembled WGS sequence"/>
</dbReference>
<dbReference type="OrthoDB" id="2873672at2"/>
<feature type="transmembrane region" description="Helical" evidence="1">
    <location>
        <begin position="134"/>
        <end position="155"/>
    </location>
</feature>